<keyword evidence="4" id="KW-1185">Reference proteome</keyword>
<feature type="transmembrane region" description="Helical" evidence="2">
    <location>
        <begin position="169"/>
        <end position="189"/>
    </location>
</feature>
<dbReference type="AlphaFoldDB" id="A0A9P5L343"/>
<sequence length="191" mass="18919">MSTTVSSAAASATVGSCGSTLYDIPIKDAVCALPYSKNHTEILASCCGDADVVSYYNNCGLYCIALDQTVAELTACLLKEGAANQDVFCSGNTTDTATATAGSGKLAATASATVVVSGSESSSSSNDDDDKDSDSSDSSSDSDATSTSKSSATNSDNAAPGVIRPQSSVSTLGLAIGALLFSATAIGAFQL</sequence>
<dbReference type="EMBL" id="JAANBB010000557">
    <property type="protein sequence ID" value="KAF7539474.1"/>
    <property type="molecule type" value="Genomic_DNA"/>
</dbReference>
<keyword evidence="2" id="KW-0472">Membrane</keyword>
<feature type="region of interest" description="Disordered" evidence="1">
    <location>
        <begin position="118"/>
        <end position="163"/>
    </location>
</feature>
<dbReference type="Proteomes" id="UP000722485">
    <property type="component" value="Unassembled WGS sequence"/>
</dbReference>
<keyword evidence="2" id="KW-1133">Transmembrane helix</keyword>
<feature type="compositionally biased region" description="Low complexity" evidence="1">
    <location>
        <begin position="136"/>
        <end position="159"/>
    </location>
</feature>
<evidence type="ECO:0000256" key="2">
    <source>
        <dbReference type="SAM" id="Phobius"/>
    </source>
</evidence>
<evidence type="ECO:0000313" key="4">
    <source>
        <dbReference type="Proteomes" id="UP000722485"/>
    </source>
</evidence>
<proteinExistence type="predicted"/>
<evidence type="ECO:0000256" key="1">
    <source>
        <dbReference type="SAM" id="MobiDB-lite"/>
    </source>
</evidence>
<comment type="caution">
    <text evidence="3">The sequence shown here is derived from an EMBL/GenBank/DDBJ whole genome shotgun (WGS) entry which is preliminary data.</text>
</comment>
<evidence type="ECO:0000313" key="3">
    <source>
        <dbReference type="EMBL" id="KAF7539474.1"/>
    </source>
</evidence>
<dbReference type="OrthoDB" id="3520229at2759"/>
<organism evidence="3 4">
    <name type="scientific">Cylindrodendrum hubeiense</name>
    <dbReference type="NCBI Taxonomy" id="595255"/>
    <lineage>
        <taxon>Eukaryota</taxon>
        <taxon>Fungi</taxon>
        <taxon>Dikarya</taxon>
        <taxon>Ascomycota</taxon>
        <taxon>Pezizomycotina</taxon>
        <taxon>Sordariomycetes</taxon>
        <taxon>Hypocreomycetidae</taxon>
        <taxon>Hypocreales</taxon>
        <taxon>Nectriaceae</taxon>
        <taxon>Cylindrodendrum</taxon>
    </lineage>
</organism>
<name>A0A9P5L343_9HYPO</name>
<gene>
    <name evidence="3" type="ORF">G7Z17_g12416</name>
</gene>
<protein>
    <submittedName>
        <fullName evidence="3">Uncharacterized protein</fullName>
    </submittedName>
</protein>
<keyword evidence="2" id="KW-0812">Transmembrane</keyword>
<accession>A0A9P5L343</accession>
<reference evidence="3" key="1">
    <citation type="submission" date="2020-03" db="EMBL/GenBank/DDBJ databases">
        <title>Draft Genome Sequence of Cylindrodendrum hubeiense.</title>
        <authorList>
            <person name="Buettner E."/>
            <person name="Kellner H."/>
        </authorList>
    </citation>
    <scope>NUCLEOTIDE SEQUENCE</scope>
    <source>
        <strain evidence="3">IHI 201604</strain>
    </source>
</reference>